<organism evidence="1 2">
    <name type="scientific">Stylosanthes scabra</name>
    <dbReference type="NCBI Taxonomy" id="79078"/>
    <lineage>
        <taxon>Eukaryota</taxon>
        <taxon>Viridiplantae</taxon>
        <taxon>Streptophyta</taxon>
        <taxon>Embryophyta</taxon>
        <taxon>Tracheophyta</taxon>
        <taxon>Spermatophyta</taxon>
        <taxon>Magnoliopsida</taxon>
        <taxon>eudicotyledons</taxon>
        <taxon>Gunneridae</taxon>
        <taxon>Pentapetalae</taxon>
        <taxon>rosids</taxon>
        <taxon>fabids</taxon>
        <taxon>Fabales</taxon>
        <taxon>Fabaceae</taxon>
        <taxon>Papilionoideae</taxon>
        <taxon>50 kb inversion clade</taxon>
        <taxon>dalbergioids sensu lato</taxon>
        <taxon>Dalbergieae</taxon>
        <taxon>Pterocarpus clade</taxon>
        <taxon>Stylosanthes</taxon>
    </lineage>
</organism>
<name>A0ABU6YX11_9FABA</name>
<keyword evidence="2" id="KW-1185">Reference proteome</keyword>
<accession>A0ABU6YX11</accession>
<feature type="non-terminal residue" evidence="1">
    <location>
        <position position="1"/>
    </location>
</feature>
<comment type="caution">
    <text evidence="1">The sequence shown here is derived from an EMBL/GenBank/DDBJ whole genome shotgun (WGS) entry which is preliminary data.</text>
</comment>
<evidence type="ECO:0000313" key="2">
    <source>
        <dbReference type="Proteomes" id="UP001341840"/>
    </source>
</evidence>
<feature type="non-terminal residue" evidence="1">
    <location>
        <position position="80"/>
    </location>
</feature>
<reference evidence="1 2" key="1">
    <citation type="journal article" date="2023" name="Plants (Basel)">
        <title>Bridging the Gap: Combining Genomics and Transcriptomics Approaches to Understand Stylosanthes scabra, an Orphan Legume from the Brazilian Caatinga.</title>
        <authorList>
            <person name="Ferreira-Neto J.R.C."/>
            <person name="da Silva M.D."/>
            <person name="Binneck E."/>
            <person name="de Melo N.F."/>
            <person name="da Silva R.H."/>
            <person name="de Melo A.L.T.M."/>
            <person name="Pandolfi V."/>
            <person name="Bustamante F.O."/>
            <person name="Brasileiro-Vidal A.C."/>
            <person name="Benko-Iseppon A.M."/>
        </authorList>
    </citation>
    <scope>NUCLEOTIDE SEQUENCE [LARGE SCALE GENOMIC DNA]</scope>
    <source>
        <tissue evidence="1">Leaves</tissue>
    </source>
</reference>
<gene>
    <name evidence="1" type="ORF">PIB30_108140</name>
</gene>
<dbReference type="EMBL" id="JASCZI010246561">
    <property type="protein sequence ID" value="MED6214917.1"/>
    <property type="molecule type" value="Genomic_DNA"/>
</dbReference>
<protein>
    <submittedName>
        <fullName evidence="1">Uncharacterized protein</fullName>
    </submittedName>
</protein>
<proteinExistence type="predicted"/>
<sequence length="80" mass="9415">DSMMRSRLSLLNVSFKRDKSAFHAYAWIFYAYAWMNEARRGQSHVWACLNVMQERELLAFHAYAWTSTPMRGKGEPKCHA</sequence>
<evidence type="ECO:0000313" key="1">
    <source>
        <dbReference type="EMBL" id="MED6214917.1"/>
    </source>
</evidence>
<dbReference type="Proteomes" id="UP001341840">
    <property type="component" value="Unassembled WGS sequence"/>
</dbReference>